<dbReference type="CDD" id="cd07185">
    <property type="entry name" value="OmpA_C-like"/>
    <property type="match status" value="1"/>
</dbReference>
<reference evidence="9 10" key="1">
    <citation type="submission" date="2016-10" db="EMBL/GenBank/DDBJ databases">
        <authorList>
            <person name="Varghese N."/>
            <person name="Submissions S."/>
        </authorList>
    </citation>
    <scope>NUCLEOTIDE SEQUENCE [LARGE SCALE GENOMIC DNA]</scope>
    <source>
        <strain evidence="9 10">DSM 25353</strain>
    </source>
</reference>
<proteinExistence type="predicted"/>
<evidence type="ECO:0000256" key="7">
    <source>
        <dbReference type="SAM" id="SignalP"/>
    </source>
</evidence>
<dbReference type="InterPro" id="IPR036737">
    <property type="entry name" value="OmpA-like_sf"/>
</dbReference>
<evidence type="ECO:0000256" key="4">
    <source>
        <dbReference type="ARBA" id="ARBA00023237"/>
    </source>
</evidence>
<organism evidence="9 10">
    <name type="scientific">Hydrobacter penzbergensis</name>
    <dbReference type="NCBI Taxonomy" id="1235997"/>
    <lineage>
        <taxon>Bacteria</taxon>
        <taxon>Pseudomonadati</taxon>
        <taxon>Bacteroidota</taxon>
        <taxon>Chitinophagia</taxon>
        <taxon>Chitinophagales</taxon>
        <taxon>Chitinophagaceae</taxon>
        <taxon>Hydrobacter</taxon>
    </lineage>
</organism>
<dbReference type="EMBL" id="FNNO01000012">
    <property type="protein sequence ID" value="SDX26487.1"/>
    <property type="molecule type" value="Genomic_DNA"/>
</dbReference>
<keyword evidence="3 5" id="KW-0472">Membrane</keyword>
<protein>
    <submittedName>
        <fullName evidence="9">Outer membrane protein OmpA</fullName>
    </submittedName>
</protein>
<dbReference type="PROSITE" id="PS01068">
    <property type="entry name" value="OMPA_1"/>
    <property type="match status" value="1"/>
</dbReference>
<dbReference type="PANTHER" id="PTHR30329:SF21">
    <property type="entry name" value="LIPOPROTEIN YIAD-RELATED"/>
    <property type="match status" value="1"/>
</dbReference>
<accession>A0A8X8LEH8</accession>
<feature type="region of interest" description="Disordered" evidence="6">
    <location>
        <begin position="420"/>
        <end position="440"/>
    </location>
</feature>
<feature type="signal peptide" evidence="7">
    <location>
        <begin position="1"/>
        <end position="19"/>
    </location>
</feature>
<dbReference type="Gene3D" id="3.30.1330.60">
    <property type="entry name" value="OmpA-like domain"/>
    <property type="match status" value="1"/>
</dbReference>
<comment type="subcellular location">
    <subcellularLocation>
        <location evidence="1">Cell outer membrane</location>
    </subcellularLocation>
</comment>
<evidence type="ECO:0000256" key="6">
    <source>
        <dbReference type="SAM" id="MobiDB-lite"/>
    </source>
</evidence>
<evidence type="ECO:0000256" key="2">
    <source>
        <dbReference type="ARBA" id="ARBA00022729"/>
    </source>
</evidence>
<dbReference type="Gene3D" id="4.10.1080.10">
    <property type="entry name" value="TSP type-3 repeat"/>
    <property type="match status" value="1"/>
</dbReference>
<feature type="compositionally biased region" description="Basic and acidic residues" evidence="6">
    <location>
        <begin position="211"/>
        <end position="226"/>
    </location>
</feature>
<feature type="domain" description="OmpA-like" evidence="8">
    <location>
        <begin position="333"/>
        <end position="448"/>
    </location>
</feature>
<dbReference type="GO" id="GO:0005509">
    <property type="term" value="F:calcium ion binding"/>
    <property type="evidence" value="ECO:0007669"/>
    <property type="project" value="InterPro"/>
</dbReference>
<dbReference type="Pfam" id="PF02412">
    <property type="entry name" value="TSP_3"/>
    <property type="match status" value="3"/>
</dbReference>
<dbReference type="SUPFAM" id="SSF103088">
    <property type="entry name" value="OmpA-like"/>
    <property type="match status" value="1"/>
</dbReference>
<evidence type="ECO:0000313" key="10">
    <source>
        <dbReference type="Proteomes" id="UP000198711"/>
    </source>
</evidence>
<dbReference type="InterPro" id="IPR006665">
    <property type="entry name" value="OmpA-like"/>
</dbReference>
<sequence length="448" mass="48481">MKKILLTAIGIGLSIASMAQEFSYKKRPSLGISFFLQDMKTAKLLETKSLPSVLSNGYWTKIKDMDPGLSIQYFEGLTEHLDFMGTLNGSFVTYPFYYKSGIATPTNSKFLLETDANLNLKLLTDKYFLVPYLRAGVGASMYGGSYFAAYAPIGVGLQFKLGEGTFVHVLGTYKAAVTSLAVNYMSYSIGIASPIVERKQTALVTPPPPPADKDSDGDGIPDSKDKCPTVPGIAKYDGCPVPDTDGDGINDENDKCPTVKGVAKYDGCPVPDTDGDGINDEEDKCPTVPGVARYQGCPVPDRDHDGVNDEEDRCPDVAGTKANFGCPEVKKELVEKVQKNAKNILFLTGSDKIATKSTKELNEVVAVMKEDAALKLDIEGHTDNVGKEAANQVLSEKRAKAIYKYFVRKGVDASRLSAAGYGPGRPVADNKTAAGRTQNRRVELKLRY</sequence>
<evidence type="ECO:0000259" key="8">
    <source>
        <dbReference type="PROSITE" id="PS51123"/>
    </source>
</evidence>
<evidence type="ECO:0000256" key="1">
    <source>
        <dbReference type="ARBA" id="ARBA00004442"/>
    </source>
</evidence>
<dbReference type="InterPro" id="IPR006690">
    <property type="entry name" value="OMPA-like_CS"/>
</dbReference>
<dbReference type="AlphaFoldDB" id="A0A8X8LEH8"/>
<feature type="chain" id="PRO_5036476679" evidence="7">
    <location>
        <begin position="20"/>
        <end position="448"/>
    </location>
</feature>
<dbReference type="Proteomes" id="UP000198711">
    <property type="component" value="Unassembled WGS sequence"/>
</dbReference>
<evidence type="ECO:0000256" key="3">
    <source>
        <dbReference type="ARBA" id="ARBA00023136"/>
    </source>
</evidence>
<gene>
    <name evidence="9" type="ORF">SAMN05444410_11229</name>
</gene>
<keyword evidence="10" id="KW-1185">Reference proteome</keyword>
<dbReference type="InterPro" id="IPR006664">
    <property type="entry name" value="OMP_bac"/>
</dbReference>
<dbReference type="PROSITE" id="PS51123">
    <property type="entry name" value="OMPA_2"/>
    <property type="match status" value="1"/>
</dbReference>
<evidence type="ECO:0000313" key="9">
    <source>
        <dbReference type="EMBL" id="SDX26487.1"/>
    </source>
</evidence>
<comment type="caution">
    <text evidence="9">The sequence shown here is derived from an EMBL/GenBank/DDBJ whole genome shotgun (WGS) entry which is preliminary data.</text>
</comment>
<dbReference type="InterPro" id="IPR050330">
    <property type="entry name" value="Bact_OuterMem_StrucFunc"/>
</dbReference>
<dbReference type="GO" id="GO:0009279">
    <property type="term" value="C:cell outer membrane"/>
    <property type="evidence" value="ECO:0007669"/>
    <property type="project" value="UniProtKB-SubCell"/>
</dbReference>
<dbReference type="PRINTS" id="PR01021">
    <property type="entry name" value="OMPADOMAIN"/>
</dbReference>
<evidence type="ECO:0000256" key="5">
    <source>
        <dbReference type="PROSITE-ProRule" id="PRU00473"/>
    </source>
</evidence>
<keyword evidence="2 7" id="KW-0732">Signal</keyword>
<dbReference type="SUPFAM" id="SSF103647">
    <property type="entry name" value="TSP type-3 repeat"/>
    <property type="match status" value="1"/>
</dbReference>
<keyword evidence="4" id="KW-0998">Cell outer membrane</keyword>
<dbReference type="InterPro" id="IPR028974">
    <property type="entry name" value="TSP_type-3_rpt"/>
</dbReference>
<dbReference type="Pfam" id="PF00691">
    <property type="entry name" value="OmpA"/>
    <property type="match status" value="1"/>
</dbReference>
<name>A0A8X8LEH8_9BACT</name>
<dbReference type="RefSeq" id="WP_092724642.1">
    <property type="nucleotide sequence ID" value="NZ_FNNO01000012.1"/>
</dbReference>
<dbReference type="GO" id="GO:0007155">
    <property type="term" value="P:cell adhesion"/>
    <property type="evidence" value="ECO:0007669"/>
    <property type="project" value="InterPro"/>
</dbReference>
<feature type="region of interest" description="Disordered" evidence="6">
    <location>
        <begin position="202"/>
        <end position="226"/>
    </location>
</feature>
<dbReference type="PANTHER" id="PTHR30329">
    <property type="entry name" value="STATOR ELEMENT OF FLAGELLAR MOTOR COMPLEX"/>
    <property type="match status" value="1"/>
</dbReference>
<dbReference type="InterPro" id="IPR003367">
    <property type="entry name" value="Thrombospondin_3-like_rpt"/>
</dbReference>